<evidence type="ECO:0000256" key="11">
    <source>
        <dbReference type="ARBA" id="ARBA00023136"/>
    </source>
</evidence>
<evidence type="ECO:0000256" key="1">
    <source>
        <dbReference type="ARBA" id="ARBA00003496"/>
    </source>
</evidence>
<name>A0AAF0DFC5_9EURO</name>
<keyword evidence="5 12" id="KW-0813">Transport</keyword>
<evidence type="ECO:0000313" key="16">
    <source>
        <dbReference type="EMBL" id="WEW57124.1"/>
    </source>
</evidence>
<dbReference type="GO" id="GO:0005789">
    <property type="term" value="C:endoplasmic reticulum membrane"/>
    <property type="evidence" value="ECO:0007669"/>
    <property type="project" value="UniProtKB-SubCell"/>
</dbReference>
<keyword evidence="8 12" id="KW-0256">Endoplasmic reticulum</keyword>
<feature type="transmembrane region" description="Helical" evidence="12">
    <location>
        <begin position="174"/>
        <end position="198"/>
    </location>
</feature>
<feature type="compositionally biased region" description="Basic and acidic residues" evidence="13">
    <location>
        <begin position="58"/>
        <end position="68"/>
    </location>
</feature>
<evidence type="ECO:0000256" key="2">
    <source>
        <dbReference type="ARBA" id="ARBA00004477"/>
    </source>
</evidence>
<keyword evidence="17" id="KW-1185">Reference proteome</keyword>
<evidence type="ECO:0000256" key="8">
    <source>
        <dbReference type="ARBA" id="ARBA00022824"/>
    </source>
</evidence>
<dbReference type="Gene3D" id="3.40.50.1820">
    <property type="entry name" value="alpha/beta hydrolase"/>
    <property type="match status" value="1"/>
</dbReference>
<dbReference type="Pfam" id="PF25140">
    <property type="entry name" value="PGAP1_TMD"/>
    <property type="match status" value="1"/>
</dbReference>
<feature type="transmembrane region" description="Helical" evidence="12">
    <location>
        <begin position="942"/>
        <end position="975"/>
    </location>
</feature>
<dbReference type="SUPFAM" id="SSF53474">
    <property type="entry name" value="alpha/beta-Hydrolases"/>
    <property type="match status" value="1"/>
</dbReference>
<keyword evidence="6 12" id="KW-0812">Transmembrane</keyword>
<keyword evidence="11 12" id="KW-0472">Membrane</keyword>
<feature type="region of interest" description="Disordered" evidence="13">
    <location>
        <begin position="48"/>
        <end position="92"/>
    </location>
</feature>
<dbReference type="Proteomes" id="UP001219355">
    <property type="component" value="Chromosome 2"/>
</dbReference>
<dbReference type="GO" id="GO:0006505">
    <property type="term" value="P:GPI anchor metabolic process"/>
    <property type="evidence" value="ECO:0007669"/>
    <property type="project" value="TreeGrafter"/>
</dbReference>
<evidence type="ECO:0000256" key="4">
    <source>
        <dbReference type="ARBA" id="ARBA00015856"/>
    </source>
</evidence>
<dbReference type="PANTHER" id="PTHR15495">
    <property type="entry name" value="NEGATIVE REGULATOR OF VESICLE FORMATION-RELATED"/>
    <property type="match status" value="1"/>
</dbReference>
<protein>
    <recommendedName>
        <fullName evidence="4 12">GPI inositol-deacylase</fullName>
        <ecNumber evidence="12">3.1.-.-</ecNumber>
    </recommendedName>
</protein>
<evidence type="ECO:0000256" key="13">
    <source>
        <dbReference type="SAM" id="MobiDB-lite"/>
    </source>
</evidence>
<dbReference type="GO" id="GO:0006888">
    <property type="term" value="P:endoplasmic reticulum to Golgi vesicle-mediated transport"/>
    <property type="evidence" value="ECO:0007669"/>
    <property type="project" value="TreeGrafter"/>
</dbReference>
<evidence type="ECO:0000256" key="9">
    <source>
        <dbReference type="ARBA" id="ARBA00022927"/>
    </source>
</evidence>
<dbReference type="EMBL" id="CP120628">
    <property type="protein sequence ID" value="WEW57124.1"/>
    <property type="molecule type" value="Genomic_DNA"/>
</dbReference>
<feature type="transmembrane region" description="Helical" evidence="12">
    <location>
        <begin position="843"/>
        <end position="862"/>
    </location>
</feature>
<dbReference type="GO" id="GO:0015031">
    <property type="term" value="P:protein transport"/>
    <property type="evidence" value="ECO:0007669"/>
    <property type="project" value="UniProtKB-KW"/>
</dbReference>
<dbReference type="PANTHER" id="PTHR15495:SF7">
    <property type="entry name" value="GPI INOSITOL-DEACYLASE"/>
    <property type="match status" value="1"/>
</dbReference>
<dbReference type="FunFam" id="3.40.50.1820:FF:000056">
    <property type="entry name" value="GPI inositol-deacylase"/>
    <property type="match status" value="1"/>
</dbReference>
<evidence type="ECO:0000256" key="6">
    <source>
        <dbReference type="ARBA" id="ARBA00022692"/>
    </source>
</evidence>
<dbReference type="Pfam" id="PF25141">
    <property type="entry name" value="PGAP1_2nd"/>
    <property type="match status" value="1"/>
</dbReference>
<comment type="similarity">
    <text evidence="3 12">Belongs to the GPI inositol-deacylase family.</text>
</comment>
<evidence type="ECO:0000256" key="3">
    <source>
        <dbReference type="ARBA" id="ARBA00006931"/>
    </source>
</evidence>
<dbReference type="Pfam" id="PF07819">
    <property type="entry name" value="PGAP1"/>
    <property type="match status" value="1"/>
</dbReference>
<comment type="function">
    <text evidence="1 12">Involved in inositol deacylation of GPI-anchored proteins which plays important roles in the quality control and ER-associated degradation of GPI-anchored proteins.</text>
</comment>
<sequence length="1201" mass="133987">MKIIILLTRSSSSPPAPPCSPPCSTRNLNTFTFIVCVNLRVSEIEGQAGRANAQMQGRPDEASDDSSHTNDTSVTIDSDPDNGNRRRISGIYGPSFHRAREEATILNDDLRTSLRSSTEKALGSPKHLALPHTESAIATDSSSRTSLESQKQRLTMDNSMESQRTHRARTRNPWVCSGLTFCVTVSALLVLLAIIYSYRSLQVDPQGCRTPSMLPTYIKLVGFDSEHTRFANKYGLYLYRERGVDEYSEEDIGLKGVPVLFLPGNAGSYKQGRSLASEASLYFHDVLQYDQERLRMGVRSLDFFTADFNEDMAAFHGQTLLDQAEYVNDALAYILSLYHDPRRPGRDPNLPDPTSVILIGHSMGGIVARTVLTMSNYQPNSVNSIITMSTPHARPPVSFDSDLVHTYKQINNYWREAYSQKWANNNPLWHVTLISIAGGGGDAIVPSDYTSLSSLVPETHGFTVFTTTIPNVWTGMDHLSIAWCDSFRKVIVRSLFDIVDVRRSSQTKQRADRMSFFKKWYLTGMEGTAERKLPYKEHTTLLTLGDDTKSVQKQGERLTLRGFGQRKGPESYLMPIPLRGRLPGKKFTLLTNQRFDTTEANRKLDVLFCSDFPLRAGQSATLLSLNIDLSGGSVGSIRLVCKSAVEDLISLPASTPSSKFAFDEAPSFSYLQYDLEDLRDYQFVAVVDKAETQLPGWLHAEFSDSSDSVIPTRVGLGRLLSVGLNIRLPAGRPMVVEIKVPALHSSLLAYKLHVESRDCDQDELFKPMIRQYISDPHESKYFVNVKDAEINLHGIAPFMPPHLRDSAAAGGISFQLWSDGSCNAPLQLSLKADVLGSLGKLTMRYRTVFAAFPLLVVALVLRQQFKIYDETGIFISFMQALDLCIRSTIPLLFLGLTFLASSLATSRSMISMSTSSSMGSNSTESVIDFSKNDLLLGSQDTFFWFLVPLFGIISIGTCVIVNYVAMVLIHALGAIRAILMSWKGYSKHDERSNMSVFWSLSTKNRILNTAILLLFVTLVIPYQFAYVVACIVQLVTCVQASWHARESRSASHSSFYNYVHSIFILMLWILPVNVLVLIVWVHDLAAHWITRFSSNHNVFSILPFVLLVETLARGTMIPRITTHLRHITSVLFFFLATYSAIYGVTYAYLLHHITNLVIAWLVGIHFFAGGFSLQNLTRAIQSGDSPPNGYVRSDGQTKKLP</sequence>
<gene>
    <name evidence="16" type="primary">BST1</name>
    <name evidence="16" type="ORF">PRK78_002584</name>
</gene>
<evidence type="ECO:0000256" key="5">
    <source>
        <dbReference type="ARBA" id="ARBA00022448"/>
    </source>
</evidence>
<comment type="subcellular location">
    <subcellularLocation>
        <location evidence="2">Endoplasmic reticulum membrane</location>
        <topology evidence="2">Multi-pass membrane protein</topology>
    </subcellularLocation>
</comment>
<evidence type="ECO:0000256" key="7">
    <source>
        <dbReference type="ARBA" id="ARBA00022801"/>
    </source>
</evidence>
<reference evidence="16" key="1">
    <citation type="submission" date="2023-03" db="EMBL/GenBank/DDBJ databases">
        <title>Emydomyces testavorans Genome Sequence.</title>
        <authorList>
            <person name="Hoyer L."/>
        </authorList>
    </citation>
    <scope>NUCLEOTIDE SEQUENCE</scope>
    <source>
        <strain evidence="16">16-2883</strain>
    </source>
</reference>
<dbReference type="InterPro" id="IPR056824">
    <property type="entry name" value="PGAP1_TMD"/>
</dbReference>
<dbReference type="EC" id="3.1.-.-" evidence="12"/>
<dbReference type="AlphaFoldDB" id="A0AAF0DFC5"/>
<evidence type="ECO:0000313" key="17">
    <source>
        <dbReference type="Proteomes" id="UP001219355"/>
    </source>
</evidence>
<dbReference type="InterPro" id="IPR029058">
    <property type="entry name" value="AB_hydrolase_fold"/>
</dbReference>
<feature type="region of interest" description="Disordered" evidence="13">
    <location>
        <begin position="132"/>
        <end position="166"/>
    </location>
</feature>
<feature type="domain" description="GPI inositol-deacylase PGAP1-like alpha/beta" evidence="14">
    <location>
        <begin position="254"/>
        <end position="497"/>
    </location>
</feature>
<organism evidence="16 17">
    <name type="scientific">Emydomyces testavorans</name>
    <dbReference type="NCBI Taxonomy" id="2070801"/>
    <lineage>
        <taxon>Eukaryota</taxon>
        <taxon>Fungi</taxon>
        <taxon>Dikarya</taxon>
        <taxon>Ascomycota</taxon>
        <taxon>Pezizomycotina</taxon>
        <taxon>Eurotiomycetes</taxon>
        <taxon>Eurotiomycetidae</taxon>
        <taxon>Onygenales</taxon>
        <taxon>Nannizziopsiaceae</taxon>
        <taxon>Emydomyces</taxon>
    </lineage>
</organism>
<feature type="transmembrane region" description="Helical" evidence="12">
    <location>
        <begin position="1130"/>
        <end position="1150"/>
    </location>
</feature>
<evidence type="ECO:0000259" key="15">
    <source>
        <dbReference type="Pfam" id="PF25140"/>
    </source>
</evidence>
<accession>A0AAF0DFC5</accession>
<keyword evidence="10 12" id="KW-1133">Transmembrane helix</keyword>
<evidence type="ECO:0000259" key="14">
    <source>
        <dbReference type="Pfam" id="PF07819"/>
    </source>
</evidence>
<keyword evidence="7 12" id="KW-0378">Hydrolase</keyword>
<feature type="transmembrane region" description="Helical" evidence="12">
    <location>
        <begin position="1055"/>
        <end position="1081"/>
    </location>
</feature>
<feature type="transmembrane region" description="Helical" evidence="12">
    <location>
        <begin position="1156"/>
        <end position="1173"/>
    </location>
</feature>
<dbReference type="InterPro" id="IPR012908">
    <property type="entry name" value="PGAP1-ab_dom-like"/>
</dbReference>
<keyword evidence="9 12" id="KW-0653">Protein transport</keyword>
<feature type="domain" description="GPI inositol-deacylase transmembrane" evidence="15">
    <location>
        <begin position="848"/>
        <end position="1166"/>
    </location>
</feature>
<feature type="compositionally biased region" description="Polar residues" evidence="13">
    <location>
        <begin position="136"/>
        <end position="162"/>
    </location>
</feature>
<feature type="transmembrane region" description="Helical" evidence="12">
    <location>
        <begin position="883"/>
        <end position="904"/>
    </location>
</feature>
<evidence type="ECO:0000256" key="12">
    <source>
        <dbReference type="RuleBase" id="RU365011"/>
    </source>
</evidence>
<evidence type="ECO:0000256" key="10">
    <source>
        <dbReference type="ARBA" id="ARBA00022989"/>
    </source>
</evidence>
<dbReference type="InterPro" id="IPR039529">
    <property type="entry name" value="PGAP1/BST1"/>
</dbReference>
<proteinExistence type="inferred from homology"/>
<dbReference type="GO" id="GO:0050185">
    <property type="term" value="F:phosphatidylinositol deacylase activity"/>
    <property type="evidence" value="ECO:0007669"/>
    <property type="project" value="TreeGrafter"/>
</dbReference>